<organism evidence="2 3">
    <name type="scientific">Mycoplasma iguanae</name>
    <dbReference type="NCBI Taxonomy" id="292461"/>
    <lineage>
        <taxon>Bacteria</taxon>
        <taxon>Bacillati</taxon>
        <taxon>Mycoplasmatota</taxon>
        <taxon>Mollicutes</taxon>
        <taxon>Mycoplasmataceae</taxon>
        <taxon>Mycoplasma</taxon>
    </lineage>
</organism>
<feature type="transmembrane region" description="Helical" evidence="1">
    <location>
        <begin position="7"/>
        <end position="29"/>
    </location>
</feature>
<accession>A0ABY5RAS2</accession>
<feature type="transmembrane region" description="Helical" evidence="1">
    <location>
        <begin position="75"/>
        <end position="100"/>
    </location>
</feature>
<dbReference type="EMBL" id="CP102734">
    <property type="protein sequence ID" value="UVD81847.1"/>
    <property type="molecule type" value="Genomic_DNA"/>
</dbReference>
<keyword evidence="1" id="KW-0812">Transmembrane</keyword>
<sequence length="138" mass="15954">MSFPKKIFLTWLTLYLLGSVISIVLMFTINNKSILLGWIWSGIGNIFFIFPKLFFLNEKYKNQSEAKNSFNKMKYLIFTYTNSFIQILLALFLIFINYWANGNWSNVLLAPLNIISFVVGSSIPMITFLIAASLSRKE</sequence>
<evidence type="ECO:0000313" key="2">
    <source>
        <dbReference type="EMBL" id="UVD81847.1"/>
    </source>
</evidence>
<dbReference type="RefSeq" id="WP_258211021.1">
    <property type="nucleotide sequence ID" value="NZ_CP102734.1"/>
</dbReference>
<protein>
    <submittedName>
        <fullName evidence="2">Uncharacterized protein</fullName>
    </submittedName>
</protein>
<keyword evidence="3" id="KW-1185">Reference proteome</keyword>
<reference evidence="2" key="1">
    <citation type="submission" date="2022-08" db="EMBL/GenBank/DDBJ databases">
        <title>Complete genome of Mycoplasma iguanae type strain 2327.</title>
        <authorList>
            <person name="Spergser J."/>
        </authorList>
    </citation>
    <scope>NUCLEOTIDE SEQUENCE</scope>
    <source>
        <strain evidence="2">2327</strain>
    </source>
</reference>
<feature type="transmembrane region" description="Helical" evidence="1">
    <location>
        <begin position="112"/>
        <end position="134"/>
    </location>
</feature>
<evidence type="ECO:0000256" key="1">
    <source>
        <dbReference type="SAM" id="Phobius"/>
    </source>
</evidence>
<dbReference type="Proteomes" id="UP001059252">
    <property type="component" value="Chromosome"/>
</dbReference>
<gene>
    <name evidence="2" type="ORF">NV226_00875</name>
</gene>
<name>A0ABY5RAS2_9MOLU</name>
<evidence type="ECO:0000313" key="3">
    <source>
        <dbReference type="Proteomes" id="UP001059252"/>
    </source>
</evidence>
<keyword evidence="1" id="KW-0472">Membrane</keyword>
<feature type="transmembrane region" description="Helical" evidence="1">
    <location>
        <begin position="35"/>
        <end position="55"/>
    </location>
</feature>
<keyword evidence="1" id="KW-1133">Transmembrane helix</keyword>
<proteinExistence type="predicted"/>